<dbReference type="EMBL" id="JAGGJX010000002">
    <property type="protein sequence ID" value="MBP1855092.1"/>
    <property type="molecule type" value="Genomic_DNA"/>
</dbReference>
<dbReference type="PANTHER" id="PTHR43278">
    <property type="entry name" value="NAD(P)H-DEPENDENT FMN-CONTAINING OXIDOREDUCTASE YWQN-RELATED"/>
    <property type="match status" value="1"/>
</dbReference>
<evidence type="ECO:0000256" key="2">
    <source>
        <dbReference type="ARBA" id="ARBA00022643"/>
    </source>
</evidence>
<evidence type="ECO:0000259" key="3">
    <source>
        <dbReference type="Pfam" id="PF03358"/>
    </source>
</evidence>
<dbReference type="PANTHER" id="PTHR43278:SF4">
    <property type="entry name" value="NAD(P)H-DEPENDENT FMN-CONTAINING OXIDOREDUCTASE YWQN-RELATED"/>
    <property type="match status" value="1"/>
</dbReference>
<dbReference type="Pfam" id="PF03358">
    <property type="entry name" value="FMN_red"/>
    <property type="match status" value="1"/>
</dbReference>
<evidence type="ECO:0000313" key="5">
    <source>
        <dbReference type="Proteomes" id="UP000767291"/>
    </source>
</evidence>
<dbReference type="Proteomes" id="UP000767291">
    <property type="component" value="Unassembled WGS sequence"/>
</dbReference>
<dbReference type="Gene3D" id="3.40.50.360">
    <property type="match status" value="1"/>
</dbReference>
<feature type="domain" description="NADPH-dependent FMN reductase-like" evidence="3">
    <location>
        <begin position="1"/>
        <end position="153"/>
    </location>
</feature>
<sequence>MKVILVNGSPHPRGCTYTALMEIATQLEAQGVETEIFQIGVKPVSGCIACERCRETGRCFMNDKVNEFLDKADVADAFVFGSAVHFAAISGAMASFLDRVFFAGTPNFRGKPGTGIVSCRRGGSTAAFDQLNKYLAHSEMPIVSSQYWNMVHGNTPEEVKQDLEGLQIMRTLGSNMAWLLKCLDAGKAAGIEMPEKEKRQRTNFIR</sequence>
<gene>
    <name evidence="4" type="ORF">J2Z43_001485</name>
</gene>
<keyword evidence="5" id="KW-1185">Reference proteome</keyword>
<dbReference type="RefSeq" id="WP_209456560.1">
    <property type="nucleotide sequence ID" value="NZ_BAAACS010000002.1"/>
</dbReference>
<dbReference type="InterPro" id="IPR051796">
    <property type="entry name" value="ISF_SsuE-like"/>
</dbReference>
<keyword evidence="2" id="KW-0288">FMN</keyword>
<accession>A0ABS4EAX3</accession>
<evidence type="ECO:0000313" key="4">
    <source>
        <dbReference type="EMBL" id="MBP1855092.1"/>
    </source>
</evidence>
<dbReference type="InterPro" id="IPR029039">
    <property type="entry name" value="Flavoprotein-like_sf"/>
</dbReference>
<name>A0ABS4EAX3_9FIRM</name>
<proteinExistence type="predicted"/>
<dbReference type="InterPro" id="IPR005025">
    <property type="entry name" value="FMN_Rdtase-like_dom"/>
</dbReference>
<reference evidence="4 5" key="1">
    <citation type="submission" date="2021-03" db="EMBL/GenBank/DDBJ databases">
        <title>Genomic Encyclopedia of Type Strains, Phase IV (KMG-IV): sequencing the most valuable type-strain genomes for metagenomic binning, comparative biology and taxonomic classification.</title>
        <authorList>
            <person name="Goeker M."/>
        </authorList>
    </citation>
    <scope>NUCLEOTIDE SEQUENCE [LARGE SCALE GENOMIC DNA]</scope>
    <source>
        <strain evidence="4 5">DSM 1289</strain>
    </source>
</reference>
<comment type="caution">
    <text evidence="4">The sequence shown here is derived from an EMBL/GenBank/DDBJ whole genome shotgun (WGS) entry which is preliminary data.</text>
</comment>
<evidence type="ECO:0000256" key="1">
    <source>
        <dbReference type="ARBA" id="ARBA00022630"/>
    </source>
</evidence>
<keyword evidence="1" id="KW-0285">Flavoprotein</keyword>
<protein>
    <submittedName>
        <fullName evidence="4">Multimeric flavodoxin WrbA</fullName>
    </submittedName>
</protein>
<organism evidence="4 5">
    <name type="scientific">Metaclostridioides mangenotii</name>
    <dbReference type="NCBI Taxonomy" id="1540"/>
    <lineage>
        <taxon>Bacteria</taxon>
        <taxon>Bacillati</taxon>
        <taxon>Bacillota</taxon>
        <taxon>Clostridia</taxon>
        <taxon>Peptostreptococcales</taxon>
        <taxon>Peptostreptococcaceae</taxon>
        <taxon>Metaclostridioides</taxon>
    </lineage>
</organism>
<dbReference type="SUPFAM" id="SSF52218">
    <property type="entry name" value="Flavoproteins"/>
    <property type="match status" value="1"/>
</dbReference>